<dbReference type="InterPro" id="IPR005702">
    <property type="entry name" value="Wzc-like_C"/>
</dbReference>
<keyword evidence="12" id="KW-0808">Transferase</keyword>
<dbReference type="InterPro" id="IPR050445">
    <property type="entry name" value="Bact_polysacc_biosynth/exp"/>
</dbReference>
<dbReference type="PANTHER" id="PTHR32309">
    <property type="entry name" value="TYROSINE-PROTEIN KINASE"/>
    <property type="match status" value="1"/>
</dbReference>
<dbReference type="Gene3D" id="3.40.50.300">
    <property type="entry name" value="P-loop containing nucleotide triphosphate hydrolases"/>
    <property type="match status" value="1"/>
</dbReference>
<evidence type="ECO:0000259" key="11">
    <source>
        <dbReference type="Pfam" id="PF02706"/>
    </source>
</evidence>
<accession>A0A9E3H687</accession>
<dbReference type="GO" id="GO:0005886">
    <property type="term" value="C:plasma membrane"/>
    <property type="evidence" value="ECO:0007669"/>
    <property type="project" value="UniProtKB-SubCell"/>
</dbReference>
<evidence type="ECO:0000256" key="1">
    <source>
        <dbReference type="ARBA" id="ARBA00004651"/>
    </source>
</evidence>
<dbReference type="Pfam" id="PF10609">
    <property type="entry name" value="ParA"/>
    <property type="match status" value="1"/>
</dbReference>
<feature type="coiled-coil region" evidence="9">
    <location>
        <begin position="190"/>
        <end position="217"/>
    </location>
</feature>
<feature type="domain" description="Polysaccharide chain length determinant N-terminal" evidence="11">
    <location>
        <begin position="27"/>
        <end position="125"/>
    </location>
</feature>
<feature type="compositionally biased region" description="Polar residues" evidence="10">
    <location>
        <begin position="726"/>
        <end position="739"/>
    </location>
</feature>
<dbReference type="Pfam" id="PF02706">
    <property type="entry name" value="Wzz"/>
    <property type="match status" value="1"/>
</dbReference>
<reference evidence="12" key="2">
    <citation type="journal article" date="2022" name="Microbiol. Resour. Announc.">
        <title>Metagenome Sequencing to Explore Phylogenomics of Terrestrial Cyanobacteria.</title>
        <authorList>
            <person name="Ward R.D."/>
            <person name="Stajich J.E."/>
            <person name="Johansen J.R."/>
            <person name="Huntemann M."/>
            <person name="Clum A."/>
            <person name="Foster B."/>
            <person name="Foster B."/>
            <person name="Roux S."/>
            <person name="Palaniappan K."/>
            <person name="Varghese N."/>
            <person name="Mukherjee S."/>
            <person name="Reddy T.B.K."/>
            <person name="Daum C."/>
            <person name="Copeland A."/>
            <person name="Chen I.A."/>
            <person name="Ivanova N.N."/>
            <person name="Kyrpides N.C."/>
            <person name="Shapiro N."/>
            <person name="Eloe-Fadrosh E.A."/>
            <person name="Pietrasiak N."/>
        </authorList>
    </citation>
    <scope>NUCLEOTIDE SEQUENCE</scope>
    <source>
        <strain evidence="12">HA4357-MV3</strain>
    </source>
</reference>
<keyword evidence="6" id="KW-0067">ATP-binding</keyword>
<proteinExistence type="inferred from homology"/>
<dbReference type="EC" id="2.7.10.2" evidence="12"/>
<dbReference type="InterPro" id="IPR033756">
    <property type="entry name" value="YlxH/NBP35"/>
</dbReference>
<feature type="region of interest" description="Disordered" evidence="10">
    <location>
        <begin position="714"/>
        <end position="739"/>
    </location>
</feature>
<evidence type="ECO:0000313" key="12">
    <source>
        <dbReference type="EMBL" id="MBW4431552.1"/>
    </source>
</evidence>
<protein>
    <submittedName>
        <fullName evidence="12">Polysaccharide biosynthesis tyrosine autokinase</fullName>
        <ecNumber evidence="12">2.7.10.2</ecNumber>
    </submittedName>
</protein>
<evidence type="ECO:0000256" key="4">
    <source>
        <dbReference type="ARBA" id="ARBA00022692"/>
    </source>
</evidence>
<dbReference type="CDD" id="cd05387">
    <property type="entry name" value="BY-kinase"/>
    <property type="match status" value="1"/>
</dbReference>
<keyword evidence="3" id="KW-1003">Cell membrane</keyword>
<gene>
    <name evidence="12" type="ORF">KME28_07440</name>
</gene>
<dbReference type="Proteomes" id="UP000813215">
    <property type="component" value="Unassembled WGS sequence"/>
</dbReference>
<comment type="caution">
    <text evidence="12">The sequence shown here is derived from an EMBL/GenBank/DDBJ whole genome shotgun (WGS) entry which is preliminary data.</text>
</comment>
<evidence type="ECO:0000256" key="2">
    <source>
        <dbReference type="ARBA" id="ARBA00006683"/>
    </source>
</evidence>
<dbReference type="InterPro" id="IPR027417">
    <property type="entry name" value="P-loop_NTPase"/>
</dbReference>
<dbReference type="SUPFAM" id="SSF52540">
    <property type="entry name" value="P-loop containing nucleoside triphosphate hydrolases"/>
    <property type="match status" value="1"/>
</dbReference>
<dbReference type="AlphaFoldDB" id="A0A9E3H687"/>
<reference evidence="12" key="1">
    <citation type="submission" date="2021-05" db="EMBL/GenBank/DDBJ databases">
        <authorList>
            <person name="Pietrasiak N."/>
            <person name="Ward R."/>
            <person name="Stajich J.E."/>
            <person name="Kurbessoian T."/>
        </authorList>
    </citation>
    <scope>NUCLEOTIDE SEQUENCE</scope>
    <source>
        <strain evidence="12">HA4357-MV3</strain>
    </source>
</reference>
<evidence type="ECO:0000256" key="7">
    <source>
        <dbReference type="ARBA" id="ARBA00022989"/>
    </source>
</evidence>
<evidence type="ECO:0000256" key="9">
    <source>
        <dbReference type="SAM" id="Coils"/>
    </source>
</evidence>
<evidence type="ECO:0000256" key="3">
    <source>
        <dbReference type="ARBA" id="ARBA00022475"/>
    </source>
</evidence>
<dbReference type="NCBIfam" id="TIGR01007">
    <property type="entry name" value="eps_fam"/>
    <property type="match status" value="1"/>
</dbReference>
<sequence>MLKSDKSHHPLLTANSAQLNDADEGGLNLGQVGAALRRRALLIAGATSLVATAGVLKAETDPPIYQGSFEILTKPVTGESKAIANVPQTIGDTDAIAAPETTEQTKTTIAVLQSRGVLEPVIKKLQTKYPEIEYDYVIDNLVIEPKEQNILEVQYIDPDQQLVTDLLNTIKNAYLEYSLAERRNDVEQAIKFVEKQRKPLEQRVQDWQERLRTIRQKNNLVEPEQKAQEVSTHVATLTQQQLENRVMLEQMRAQYQDLQKELLQQTGASASNSLLSDNARYQKILDQLQQTDAEIAKRGSIFTGQEEGMVRLSEQRDTMISMLEGERARVNRDFQSRIRELEARDFAITEKIDNLNGYLRALAAVSRDYDNIQRELKIATEGLSQFTAKQQALQIEYAQRLQPWKLLDPQLTKVDDPDAISDSAKRNLLLGGMLGLLMGVGAALVVDKLSNVFYTSKELKETIGLPLLGVVPLRKEIALSTNAGNTSGGLQQATRASFFEVFRSLYTNILLLGSDTPIRSLVISSAGQGDGKSTVAVHLALAAAAMGHRVLLVDANLRSPNLHQRVGLMNIQGLTDVISSDLDWSNVIERSPIEDNLYVLSAGPIPPDSIRLLASQKMQDLMQDLHSSFDLVIYDTPPLVGFADATLLAANTNGMVLVAGLGKLKRTVFQQALEELQISGTPILGLVANKSRDAALASYTYYQQYYRQSMSVERVGDDDDTDDTNHSAPTSSSVRKVKG</sequence>
<dbReference type="EMBL" id="JAHHHW010000071">
    <property type="protein sequence ID" value="MBW4431552.1"/>
    <property type="molecule type" value="Genomic_DNA"/>
</dbReference>
<evidence type="ECO:0000256" key="10">
    <source>
        <dbReference type="SAM" id="MobiDB-lite"/>
    </source>
</evidence>
<comment type="similarity">
    <text evidence="2">Belongs to the CpsC/CapA family.</text>
</comment>
<keyword evidence="8" id="KW-0472">Membrane</keyword>
<keyword evidence="9" id="KW-0175">Coiled coil</keyword>
<evidence type="ECO:0000256" key="6">
    <source>
        <dbReference type="ARBA" id="ARBA00022840"/>
    </source>
</evidence>
<evidence type="ECO:0000256" key="5">
    <source>
        <dbReference type="ARBA" id="ARBA00022741"/>
    </source>
</evidence>
<evidence type="ECO:0000256" key="8">
    <source>
        <dbReference type="ARBA" id="ARBA00023136"/>
    </source>
</evidence>
<dbReference type="GO" id="GO:0005524">
    <property type="term" value="F:ATP binding"/>
    <property type="evidence" value="ECO:0007669"/>
    <property type="project" value="UniProtKB-KW"/>
</dbReference>
<dbReference type="PANTHER" id="PTHR32309:SF13">
    <property type="entry name" value="FERRIC ENTEROBACTIN TRANSPORT PROTEIN FEPE"/>
    <property type="match status" value="1"/>
</dbReference>
<comment type="subcellular location">
    <subcellularLocation>
        <location evidence="1">Cell membrane</location>
        <topology evidence="1">Multi-pass membrane protein</topology>
    </subcellularLocation>
</comment>
<organism evidence="12 13">
    <name type="scientific">Pelatocladus maniniholoensis HA4357-MV3</name>
    <dbReference type="NCBI Taxonomy" id="1117104"/>
    <lineage>
        <taxon>Bacteria</taxon>
        <taxon>Bacillati</taxon>
        <taxon>Cyanobacteriota</taxon>
        <taxon>Cyanophyceae</taxon>
        <taxon>Nostocales</taxon>
        <taxon>Nostocaceae</taxon>
        <taxon>Pelatocladus</taxon>
    </lineage>
</organism>
<evidence type="ECO:0000313" key="13">
    <source>
        <dbReference type="Proteomes" id="UP000813215"/>
    </source>
</evidence>
<keyword evidence="5" id="KW-0547">Nucleotide-binding</keyword>
<dbReference type="GO" id="GO:0004715">
    <property type="term" value="F:non-membrane spanning protein tyrosine kinase activity"/>
    <property type="evidence" value="ECO:0007669"/>
    <property type="project" value="UniProtKB-EC"/>
</dbReference>
<name>A0A9E3H687_9NOST</name>
<keyword evidence="7" id="KW-1133">Transmembrane helix</keyword>
<keyword evidence="4" id="KW-0812">Transmembrane</keyword>
<dbReference type="InterPro" id="IPR003856">
    <property type="entry name" value="LPS_length_determ_N"/>
</dbReference>